<dbReference type="RefSeq" id="WP_254181815.1">
    <property type="nucleotide sequence ID" value="NZ_JANARS010000005.1"/>
</dbReference>
<feature type="transmembrane region" description="Helical" evidence="2">
    <location>
        <begin position="112"/>
        <end position="130"/>
    </location>
</feature>
<evidence type="ECO:0000256" key="1">
    <source>
        <dbReference type="SAM" id="MobiDB-lite"/>
    </source>
</evidence>
<evidence type="ECO:0000313" key="4">
    <source>
        <dbReference type="EMBL" id="MCP3422616.1"/>
    </source>
</evidence>
<protein>
    <submittedName>
        <fullName evidence="4">CPBP family intramembrane metalloprotease</fullName>
    </submittedName>
</protein>
<feature type="transmembrane region" description="Helical" evidence="2">
    <location>
        <begin position="142"/>
        <end position="163"/>
    </location>
</feature>
<feature type="transmembrane region" description="Helical" evidence="2">
    <location>
        <begin position="232"/>
        <end position="251"/>
    </location>
</feature>
<keyword evidence="5" id="KW-1185">Reference proteome</keyword>
<feature type="transmembrane region" description="Helical" evidence="2">
    <location>
        <begin position="77"/>
        <end position="100"/>
    </location>
</feature>
<keyword evidence="4" id="KW-0645">Protease</keyword>
<dbReference type="EMBL" id="JANARS010000005">
    <property type="protein sequence ID" value="MCP3422616.1"/>
    <property type="molecule type" value="Genomic_DNA"/>
</dbReference>
<feature type="domain" description="CAAX prenyl protease 2/Lysostaphin resistance protein A-like" evidence="3">
    <location>
        <begin position="116"/>
        <end position="213"/>
    </location>
</feature>
<comment type="caution">
    <text evidence="4">The sequence shown here is derived from an EMBL/GenBank/DDBJ whole genome shotgun (WGS) entry which is preliminary data.</text>
</comment>
<evidence type="ECO:0000259" key="3">
    <source>
        <dbReference type="Pfam" id="PF02517"/>
    </source>
</evidence>
<keyword evidence="2" id="KW-0812">Transmembrane</keyword>
<reference evidence="4 5" key="1">
    <citation type="submission" date="2022-06" db="EMBL/GenBank/DDBJ databases">
        <authorList>
            <person name="So Y."/>
        </authorList>
    </citation>
    <scope>NUCLEOTIDE SEQUENCE [LARGE SCALE GENOMIC DNA]</scope>
    <source>
        <strain evidence="4 5">STR3</strain>
    </source>
</reference>
<keyword evidence="4" id="KW-0378">Hydrolase</keyword>
<keyword evidence="2" id="KW-0472">Membrane</keyword>
<name>A0ABT1L1B9_9ACTN</name>
<dbReference type="GO" id="GO:0008237">
    <property type="term" value="F:metallopeptidase activity"/>
    <property type="evidence" value="ECO:0007669"/>
    <property type="project" value="UniProtKB-KW"/>
</dbReference>
<organism evidence="4 5">
    <name type="scientific">Nocardioides pinisoli</name>
    <dbReference type="NCBI Taxonomy" id="2950279"/>
    <lineage>
        <taxon>Bacteria</taxon>
        <taxon>Bacillati</taxon>
        <taxon>Actinomycetota</taxon>
        <taxon>Actinomycetes</taxon>
        <taxon>Propionibacteriales</taxon>
        <taxon>Nocardioidaceae</taxon>
        <taxon>Nocardioides</taxon>
    </lineage>
</organism>
<feature type="transmembrane region" description="Helical" evidence="2">
    <location>
        <begin position="175"/>
        <end position="193"/>
    </location>
</feature>
<dbReference type="Proteomes" id="UP001204524">
    <property type="component" value="Unassembled WGS sequence"/>
</dbReference>
<feature type="region of interest" description="Disordered" evidence="1">
    <location>
        <begin position="261"/>
        <end position="290"/>
    </location>
</feature>
<evidence type="ECO:0000256" key="2">
    <source>
        <dbReference type="SAM" id="Phobius"/>
    </source>
</evidence>
<evidence type="ECO:0000313" key="5">
    <source>
        <dbReference type="Proteomes" id="UP001204524"/>
    </source>
</evidence>
<keyword evidence="2" id="KW-1133">Transmembrane helix</keyword>
<proteinExistence type="predicted"/>
<sequence length="290" mass="30127">MSSPVHLVRSHPISAFALLACLFGWSAYGLAAVGLGTNPENMPLGPALAALVVTSCQGRAALRGGGRSLRTWAASPWLYLLAVVAPLLLDVSIVFVNHLLGAPLPTGAQLGAWPEVPVTFVAMLVLVGLGEEAGWTAFAAPILLRRFGLLGAFAVLAPLRILWHMPLVLTGHMPLSIAVLANAGFQVIALLMLQHRRGSWTLAAVWHASVNAFGATFFFSMVTGPDRDRLDLLLALVYALAGAMAFVLHLASGRGHAPGAAVEMDVPDTSPASAGGSHVGTRSGANDSSP</sequence>
<accession>A0ABT1L1B9</accession>
<feature type="transmembrane region" description="Helical" evidence="2">
    <location>
        <begin position="200"/>
        <end position="220"/>
    </location>
</feature>
<keyword evidence="4" id="KW-0482">Metalloprotease</keyword>
<dbReference type="InterPro" id="IPR003675">
    <property type="entry name" value="Rce1/LyrA-like_dom"/>
</dbReference>
<gene>
    <name evidence="4" type="ORF">NCI01_12495</name>
</gene>
<dbReference type="Pfam" id="PF02517">
    <property type="entry name" value="Rce1-like"/>
    <property type="match status" value="1"/>
</dbReference>